<dbReference type="InterPro" id="IPR011009">
    <property type="entry name" value="Kinase-like_dom_sf"/>
</dbReference>
<dbReference type="SMART" id="SM00220">
    <property type="entry name" value="S_TKc"/>
    <property type="match status" value="1"/>
</dbReference>
<sequence>MVCVGGRYQLLGELGRGGISTVFLAVDTVLHKQWAVKETLLQGRQAHCQRIVQSLHTEVEVLKACDHPAIPRIVDFFEENGRLYVVRDYVKGYSLQSLVESQGLQNAPTVRDWGMQLCEILAYLHAHYPPIVYGDLKPSNVMIADNGTVRLIDFGAATQLRDADSELDAHRPARTDVRFVTPRFTAPEVIDGSTEITPSSDVYAIGMTLRYALLPSDTTSGSLQSTSDSHQYREMTEQLIAVLAIATAKDPAQRYPSCEAMFAALEDCCNVTAQRSRSEVSIDERKQQSRRSKRHNKQHNRARDNKRRLTFLIAATIFVLVATILLCTCLSGLFAKASTRNHATTFAKSPNDTYLTSNYVQTDNSEESRIKGEYDMFVNLTSQENNSSIAESYAKHAMKLQNRMLIKRYILHLSAQPLQMLLQAQLADKRWGSNEEQSMMCAIAEYEQTLRLNAKSWAQFSQSIGRAYWHYYAGFSGKVEESEHIARGIIADQWFQEATQHRAAASNQANAAYTILANNYGRLVQTTYDSHNIAYYQQYVRNLRELLRVARKQKDNNLRLRSGEVVVQSVYAYISMFLHAGISGDEVEKLCEDARDLLEDSRDGSEIAKQRAQKAIDMLSRVHDDIATVFAANQQQHANNTDSNSTNIHGGTFALDEATAAMNYRHVKQAQDVRVEELQPRALASPAKVIVMKNGVANELSQQDFSTRRVQENGVKKRIYTIFQRNFADNAHYQVRIISVDKAGNYYCNESGVQYRNGIVHVDPATVKFTVDSNKPIVKALNIRNNAVYQSSYEGKIACLSIHDDTALRTISLSVDGKIVRTWRGNETKQREFSFQLKPDGVSHNLLIKAVDYAGNAASVRYDNVIVLQINGGKHAR</sequence>
<keyword evidence="1" id="KW-0808">Transferase</keyword>
<evidence type="ECO:0000259" key="7">
    <source>
        <dbReference type="PROSITE" id="PS50011"/>
    </source>
</evidence>
<dbReference type="Pfam" id="PF00069">
    <property type="entry name" value="Pkinase"/>
    <property type="match status" value="1"/>
</dbReference>
<evidence type="ECO:0000256" key="6">
    <source>
        <dbReference type="SAM" id="Phobius"/>
    </source>
</evidence>
<organism evidence="8 9">
    <name type="scientific">Gardnerella vaginalis</name>
    <dbReference type="NCBI Taxonomy" id="2702"/>
    <lineage>
        <taxon>Bacteria</taxon>
        <taxon>Bacillati</taxon>
        <taxon>Actinomycetota</taxon>
        <taxon>Actinomycetes</taxon>
        <taxon>Bifidobacteriales</taxon>
        <taxon>Bifidobacteriaceae</taxon>
        <taxon>Gardnerella</taxon>
    </lineage>
</organism>
<proteinExistence type="predicted"/>
<feature type="domain" description="Protein kinase" evidence="7">
    <location>
        <begin position="8"/>
        <end position="265"/>
    </location>
</feature>
<dbReference type="InterPro" id="IPR000719">
    <property type="entry name" value="Prot_kinase_dom"/>
</dbReference>
<reference evidence="8 9" key="1">
    <citation type="submission" date="2016-02" db="EMBL/GenBank/DDBJ databases">
        <authorList>
            <person name="Alioto T."/>
            <person name="Alioto T."/>
        </authorList>
    </citation>
    <scope>NUCLEOTIDE SEQUENCE [LARGE SCALE GENOMIC DNA]</scope>
    <source>
        <strain evidence="8 9">NR010</strain>
    </source>
</reference>
<feature type="compositionally biased region" description="Basic residues" evidence="5">
    <location>
        <begin position="288"/>
        <end position="303"/>
    </location>
</feature>
<keyword evidence="3" id="KW-0418">Kinase</keyword>
<dbReference type="PANTHER" id="PTHR43289">
    <property type="entry name" value="MITOGEN-ACTIVATED PROTEIN KINASE KINASE KINASE 20-RELATED"/>
    <property type="match status" value="1"/>
</dbReference>
<evidence type="ECO:0000313" key="9">
    <source>
        <dbReference type="Proteomes" id="UP000259221"/>
    </source>
</evidence>
<keyword evidence="6" id="KW-1133">Transmembrane helix</keyword>
<keyword evidence="2" id="KW-0547">Nucleotide-binding</keyword>
<evidence type="ECO:0000256" key="2">
    <source>
        <dbReference type="ARBA" id="ARBA00022741"/>
    </source>
</evidence>
<evidence type="ECO:0000256" key="5">
    <source>
        <dbReference type="SAM" id="MobiDB-lite"/>
    </source>
</evidence>
<feature type="region of interest" description="Disordered" evidence="5">
    <location>
        <begin position="279"/>
        <end position="303"/>
    </location>
</feature>
<dbReference type="PROSITE" id="PS50011">
    <property type="entry name" value="PROTEIN_KINASE_DOM"/>
    <property type="match status" value="1"/>
</dbReference>
<dbReference type="Gene3D" id="3.30.200.20">
    <property type="entry name" value="Phosphorylase Kinase, domain 1"/>
    <property type="match status" value="1"/>
</dbReference>
<comment type="caution">
    <text evidence="8">The sequence shown here is derived from an EMBL/GenBank/DDBJ whole genome shotgun (WGS) entry which is preliminary data.</text>
</comment>
<keyword evidence="6" id="KW-0812">Transmembrane</keyword>
<dbReference type="GO" id="GO:0005524">
    <property type="term" value="F:ATP binding"/>
    <property type="evidence" value="ECO:0007669"/>
    <property type="project" value="UniProtKB-KW"/>
</dbReference>
<feature type="transmembrane region" description="Helical" evidence="6">
    <location>
        <begin position="309"/>
        <end position="335"/>
    </location>
</feature>
<dbReference type="SUPFAM" id="SSF56112">
    <property type="entry name" value="Protein kinase-like (PK-like)"/>
    <property type="match status" value="1"/>
</dbReference>
<accession>A0A3E1J0A8</accession>
<dbReference type="EMBL" id="LRTV01000006">
    <property type="protein sequence ID" value="RFD79800.1"/>
    <property type="molecule type" value="Genomic_DNA"/>
</dbReference>
<dbReference type="InterPro" id="IPR008271">
    <property type="entry name" value="Ser/Thr_kinase_AS"/>
</dbReference>
<dbReference type="RefSeq" id="WP_116712212.1">
    <property type="nucleotide sequence ID" value="NZ_LRTV01000006.1"/>
</dbReference>
<dbReference type="Proteomes" id="UP000259221">
    <property type="component" value="Unassembled WGS sequence"/>
</dbReference>
<dbReference type="CDD" id="cd14014">
    <property type="entry name" value="STKc_PknB_like"/>
    <property type="match status" value="1"/>
</dbReference>
<gene>
    <name evidence="8" type="ORF">AXE77_03400</name>
</gene>
<keyword evidence="6" id="KW-0472">Membrane</keyword>
<evidence type="ECO:0000256" key="3">
    <source>
        <dbReference type="ARBA" id="ARBA00022777"/>
    </source>
</evidence>
<name>A0A3E1J0A8_GARVA</name>
<evidence type="ECO:0000256" key="1">
    <source>
        <dbReference type="ARBA" id="ARBA00022679"/>
    </source>
</evidence>
<evidence type="ECO:0000256" key="4">
    <source>
        <dbReference type="ARBA" id="ARBA00022840"/>
    </source>
</evidence>
<dbReference type="GO" id="GO:0004674">
    <property type="term" value="F:protein serine/threonine kinase activity"/>
    <property type="evidence" value="ECO:0007669"/>
    <property type="project" value="TreeGrafter"/>
</dbReference>
<dbReference type="Gene3D" id="1.10.510.10">
    <property type="entry name" value="Transferase(Phosphotransferase) domain 1"/>
    <property type="match status" value="1"/>
</dbReference>
<dbReference type="PROSITE" id="PS00108">
    <property type="entry name" value="PROTEIN_KINASE_ST"/>
    <property type="match status" value="1"/>
</dbReference>
<evidence type="ECO:0000313" key="8">
    <source>
        <dbReference type="EMBL" id="RFD79800.1"/>
    </source>
</evidence>
<dbReference type="OrthoDB" id="137117at2"/>
<dbReference type="PANTHER" id="PTHR43289:SF34">
    <property type="entry name" value="SERINE_THREONINE-PROTEIN KINASE YBDM-RELATED"/>
    <property type="match status" value="1"/>
</dbReference>
<protein>
    <recommendedName>
        <fullName evidence="7">Protein kinase domain-containing protein</fullName>
    </recommendedName>
</protein>
<keyword evidence="4" id="KW-0067">ATP-binding</keyword>
<dbReference type="AlphaFoldDB" id="A0A3E1J0A8"/>